<dbReference type="AlphaFoldDB" id="A0A9D5CKG9"/>
<protein>
    <submittedName>
        <fullName evidence="2">Uncharacterized protein</fullName>
    </submittedName>
</protein>
<proteinExistence type="predicted"/>
<accession>A0A9D5CKG9</accession>
<feature type="region of interest" description="Disordered" evidence="1">
    <location>
        <begin position="223"/>
        <end position="256"/>
    </location>
</feature>
<evidence type="ECO:0000313" key="3">
    <source>
        <dbReference type="Proteomes" id="UP001085076"/>
    </source>
</evidence>
<reference evidence="2" key="1">
    <citation type="submission" date="2021-03" db="EMBL/GenBank/DDBJ databases">
        <authorList>
            <person name="Li Z."/>
            <person name="Yang C."/>
        </authorList>
    </citation>
    <scope>NUCLEOTIDE SEQUENCE</scope>
    <source>
        <strain evidence="2">Dzin_1.0</strain>
        <tissue evidence="2">Leaf</tissue>
    </source>
</reference>
<organism evidence="2 3">
    <name type="scientific">Dioscorea zingiberensis</name>
    <dbReference type="NCBI Taxonomy" id="325984"/>
    <lineage>
        <taxon>Eukaryota</taxon>
        <taxon>Viridiplantae</taxon>
        <taxon>Streptophyta</taxon>
        <taxon>Embryophyta</taxon>
        <taxon>Tracheophyta</taxon>
        <taxon>Spermatophyta</taxon>
        <taxon>Magnoliopsida</taxon>
        <taxon>Liliopsida</taxon>
        <taxon>Dioscoreales</taxon>
        <taxon>Dioscoreaceae</taxon>
        <taxon>Dioscorea</taxon>
    </lineage>
</organism>
<keyword evidence="3" id="KW-1185">Reference proteome</keyword>
<gene>
    <name evidence="2" type="ORF">J5N97_016544</name>
</gene>
<feature type="compositionally biased region" description="Low complexity" evidence="1">
    <location>
        <begin position="8"/>
        <end position="17"/>
    </location>
</feature>
<evidence type="ECO:0000313" key="2">
    <source>
        <dbReference type="EMBL" id="KAJ0974579.1"/>
    </source>
</evidence>
<reference evidence="2" key="2">
    <citation type="journal article" date="2022" name="Hortic Res">
        <title>The genome of Dioscorea zingiberensis sheds light on the biosynthesis, origin and evolution of the medicinally important diosgenin saponins.</title>
        <authorList>
            <person name="Li Y."/>
            <person name="Tan C."/>
            <person name="Li Z."/>
            <person name="Guo J."/>
            <person name="Li S."/>
            <person name="Chen X."/>
            <person name="Wang C."/>
            <person name="Dai X."/>
            <person name="Yang H."/>
            <person name="Song W."/>
            <person name="Hou L."/>
            <person name="Xu J."/>
            <person name="Tong Z."/>
            <person name="Xu A."/>
            <person name="Yuan X."/>
            <person name="Wang W."/>
            <person name="Yang Q."/>
            <person name="Chen L."/>
            <person name="Sun Z."/>
            <person name="Wang K."/>
            <person name="Pan B."/>
            <person name="Chen J."/>
            <person name="Bao Y."/>
            <person name="Liu F."/>
            <person name="Qi X."/>
            <person name="Gang D.R."/>
            <person name="Wen J."/>
            <person name="Li J."/>
        </authorList>
    </citation>
    <scope>NUCLEOTIDE SEQUENCE</scope>
    <source>
        <strain evidence="2">Dzin_1.0</strain>
    </source>
</reference>
<comment type="caution">
    <text evidence="2">The sequence shown here is derived from an EMBL/GenBank/DDBJ whole genome shotgun (WGS) entry which is preliminary data.</text>
</comment>
<feature type="region of interest" description="Disordered" evidence="1">
    <location>
        <begin position="1"/>
        <end position="36"/>
    </location>
</feature>
<evidence type="ECO:0000256" key="1">
    <source>
        <dbReference type="SAM" id="MobiDB-lite"/>
    </source>
</evidence>
<dbReference type="EMBL" id="JAGGNH010000004">
    <property type="protein sequence ID" value="KAJ0974579.1"/>
    <property type="molecule type" value="Genomic_DNA"/>
</dbReference>
<feature type="compositionally biased region" description="Low complexity" evidence="1">
    <location>
        <begin position="234"/>
        <end position="243"/>
    </location>
</feature>
<feature type="compositionally biased region" description="Basic and acidic residues" evidence="1">
    <location>
        <begin position="224"/>
        <end position="233"/>
    </location>
</feature>
<name>A0A9D5CKG9_9LILI</name>
<dbReference type="Proteomes" id="UP001085076">
    <property type="component" value="Miscellaneous, Linkage group lg04"/>
</dbReference>
<sequence length="256" mass="26572">MNALPNNTRTRGTAGTRVKQRGRDHGGLGDRAAPSPVHVGRGVHWPLWVPFRSDGPQWRLGPRLIHAMDNSKNIPTQAPASSNTDFVAVADESAKKQRRTKLQPTRAGSSGVATVAAGYYQSNQAQEMLGGAVAAQGVVPMWALGGAGAGAIWMLPPAATAIAGSSGQHAQIWAFPPGPQIFNLAAAAAQPVAGATSTIYPGLSNNSSAAVEKQELQLMGEATADGRNRKEMAPETAAAAATADNEEDEQHSSPDD</sequence>